<accession>A0A4P9YD53</accession>
<proteinExistence type="predicted"/>
<feature type="compositionally biased region" description="Polar residues" evidence="1">
    <location>
        <begin position="1"/>
        <end position="45"/>
    </location>
</feature>
<evidence type="ECO:0000313" key="2">
    <source>
        <dbReference type="EMBL" id="RKP17323.1"/>
    </source>
</evidence>
<organism evidence="2 3">
    <name type="scientific">Rozella allomycis (strain CSF55)</name>
    <dbReference type="NCBI Taxonomy" id="988480"/>
    <lineage>
        <taxon>Eukaryota</taxon>
        <taxon>Fungi</taxon>
        <taxon>Fungi incertae sedis</taxon>
        <taxon>Cryptomycota</taxon>
        <taxon>Cryptomycota incertae sedis</taxon>
        <taxon>Rozella</taxon>
    </lineage>
</organism>
<evidence type="ECO:0000256" key="1">
    <source>
        <dbReference type="SAM" id="MobiDB-lite"/>
    </source>
</evidence>
<dbReference type="AlphaFoldDB" id="A0A4P9YD53"/>
<sequence length="303" mass="33567">MVVPPRSSSLKGHSLTSGINTGHPTSQNPLSKSKSPVVISDTNGLAQPLPENYLVAPTRSSSLKAYRDSQPPGTGNKHANSFIKATAPTNPVGNKQPPKSMPGTSKKDLSTMSVDDIFTNPKAVSQALKSANSKTDLERIDSFVKSSVEELRRIHNARDMSEAERNNRELKIMNVLKYAPRQDMKTSLSGGLASDMNFFTESSNQLMSVQKATNAIFGKSLSELKGHEFAKARDVFLSTLKYSLVQERKKILNDPNILKKLLEEGKVLQFKKGDIQTFIRTYEDDIFLGPRKQLDIELNKIYK</sequence>
<gene>
    <name evidence="2" type="ORF">ROZALSC1DRAFT_24317</name>
</gene>
<feature type="region of interest" description="Disordered" evidence="1">
    <location>
        <begin position="1"/>
        <end position="109"/>
    </location>
</feature>
<evidence type="ECO:0000313" key="3">
    <source>
        <dbReference type="Proteomes" id="UP000281549"/>
    </source>
</evidence>
<name>A0A4P9YD53_ROZAC</name>
<protein>
    <submittedName>
        <fullName evidence="2">Uncharacterized protein</fullName>
    </submittedName>
</protein>
<dbReference type="Proteomes" id="UP000281549">
    <property type="component" value="Unassembled WGS sequence"/>
</dbReference>
<reference evidence="3" key="1">
    <citation type="journal article" date="2018" name="Nat. Microbiol.">
        <title>Leveraging single-cell genomics to expand the fungal tree of life.</title>
        <authorList>
            <person name="Ahrendt S.R."/>
            <person name="Quandt C.A."/>
            <person name="Ciobanu D."/>
            <person name="Clum A."/>
            <person name="Salamov A."/>
            <person name="Andreopoulos B."/>
            <person name="Cheng J.F."/>
            <person name="Woyke T."/>
            <person name="Pelin A."/>
            <person name="Henrissat B."/>
            <person name="Reynolds N.K."/>
            <person name="Benny G.L."/>
            <person name="Smith M.E."/>
            <person name="James T.Y."/>
            <person name="Grigoriev I.V."/>
        </authorList>
    </citation>
    <scope>NUCLEOTIDE SEQUENCE [LARGE SCALE GENOMIC DNA]</scope>
    <source>
        <strain evidence="3">CSF55</strain>
    </source>
</reference>
<dbReference type="EMBL" id="ML005899">
    <property type="protein sequence ID" value="RKP17323.1"/>
    <property type="molecule type" value="Genomic_DNA"/>
</dbReference>